<protein>
    <submittedName>
        <fullName evidence="1">Uncharacterized protein</fullName>
    </submittedName>
</protein>
<evidence type="ECO:0000313" key="2">
    <source>
        <dbReference type="Proteomes" id="UP000786811"/>
    </source>
</evidence>
<proteinExistence type="predicted"/>
<gene>
    <name evidence="1" type="ORF">HICCMSTLAB_LOCUS12470</name>
</gene>
<dbReference type="EMBL" id="CAJNRD030001124">
    <property type="protein sequence ID" value="CAG5106858.1"/>
    <property type="molecule type" value="Genomic_DNA"/>
</dbReference>
<name>A0A8J2HM65_COTCN</name>
<keyword evidence="2" id="KW-1185">Reference proteome</keyword>
<evidence type="ECO:0000313" key="1">
    <source>
        <dbReference type="EMBL" id="CAG5106858.1"/>
    </source>
</evidence>
<reference evidence="1" key="1">
    <citation type="submission" date="2021-04" db="EMBL/GenBank/DDBJ databases">
        <authorList>
            <person name="Chebbi M.A.C M."/>
        </authorList>
    </citation>
    <scope>NUCLEOTIDE SEQUENCE</scope>
</reference>
<dbReference type="Proteomes" id="UP000786811">
    <property type="component" value="Unassembled WGS sequence"/>
</dbReference>
<organism evidence="1 2">
    <name type="scientific">Cotesia congregata</name>
    <name type="common">Parasitoid wasp</name>
    <name type="synonym">Apanteles congregatus</name>
    <dbReference type="NCBI Taxonomy" id="51543"/>
    <lineage>
        <taxon>Eukaryota</taxon>
        <taxon>Metazoa</taxon>
        <taxon>Ecdysozoa</taxon>
        <taxon>Arthropoda</taxon>
        <taxon>Hexapoda</taxon>
        <taxon>Insecta</taxon>
        <taxon>Pterygota</taxon>
        <taxon>Neoptera</taxon>
        <taxon>Endopterygota</taxon>
        <taxon>Hymenoptera</taxon>
        <taxon>Apocrita</taxon>
        <taxon>Ichneumonoidea</taxon>
        <taxon>Braconidae</taxon>
        <taxon>Microgastrinae</taxon>
        <taxon>Cotesia</taxon>
    </lineage>
</organism>
<sequence>MTWPQFYQRIL</sequence>
<comment type="caution">
    <text evidence="1">The sequence shown here is derived from an EMBL/GenBank/DDBJ whole genome shotgun (WGS) entry which is preliminary data.</text>
</comment>
<accession>A0A8J2HM65</accession>